<dbReference type="Gene3D" id="3.40.50.150">
    <property type="entry name" value="Vaccinia Virus protein VP39"/>
    <property type="match status" value="1"/>
</dbReference>
<keyword evidence="2" id="KW-1185">Reference proteome</keyword>
<dbReference type="EMBL" id="CP132303">
    <property type="protein sequence ID" value="WLS00145.1"/>
    <property type="molecule type" value="Genomic_DNA"/>
</dbReference>
<name>A0AA50HAN1_9HYPH</name>
<dbReference type="GO" id="GO:0008168">
    <property type="term" value="F:methyltransferase activity"/>
    <property type="evidence" value="ECO:0007669"/>
    <property type="project" value="UniProtKB-KW"/>
</dbReference>
<dbReference type="AlphaFoldDB" id="A0AA50HAN1"/>
<evidence type="ECO:0000313" key="2">
    <source>
        <dbReference type="Proteomes" id="UP001234585"/>
    </source>
</evidence>
<dbReference type="SUPFAM" id="SSF53335">
    <property type="entry name" value="S-adenosyl-L-methionine-dependent methyltransferases"/>
    <property type="match status" value="1"/>
</dbReference>
<keyword evidence="1" id="KW-0614">Plasmid</keyword>
<dbReference type="GO" id="GO:0032259">
    <property type="term" value="P:methylation"/>
    <property type="evidence" value="ECO:0007669"/>
    <property type="project" value="UniProtKB-KW"/>
</dbReference>
<protein>
    <submittedName>
        <fullName evidence="1">Phospholipid methyltransferase</fullName>
    </submittedName>
</protein>
<dbReference type="RefSeq" id="WP_306039636.1">
    <property type="nucleotide sequence ID" value="NZ_CP132303.1"/>
</dbReference>
<dbReference type="FunFam" id="3.40.50.150:FF:000346">
    <property type="entry name" value="Phospholipid N-methyltransferase"/>
    <property type="match status" value="1"/>
</dbReference>
<gene>
    <name evidence="1" type="ORF">Q9313_18910</name>
</gene>
<reference evidence="1 2" key="1">
    <citation type="submission" date="2023-08" db="EMBL/GenBank/DDBJ databases">
        <title>Pathogen: clinical or host-associated sample.</title>
        <authorList>
            <person name="Hergert J."/>
            <person name="Casey R."/>
            <person name="Wagner J."/>
            <person name="Young E.L."/>
            <person name="Oakeson K.F."/>
        </authorList>
    </citation>
    <scope>NUCLEOTIDE SEQUENCE [LARGE SCALE GENOMIC DNA]</scope>
    <source>
        <strain evidence="1 2">1760953</strain>
        <plasmid evidence="1 2">unnamed1</plasmid>
    </source>
</reference>
<evidence type="ECO:0000313" key="1">
    <source>
        <dbReference type="EMBL" id="WLS00145.1"/>
    </source>
</evidence>
<dbReference type="InterPro" id="IPR029063">
    <property type="entry name" value="SAM-dependent_MTases_sf"/>
</dbReference>
<dbReference type="Proteomes" id="UP001234585">
    <property type="component" value="Plasmid unnamed1"/>
</dbReference>
<geneLocation type="plasmid" evidence="1 2">
    <name>unnamed1</name>
</geneLocation>
<proteinExistence type="predicted"/>
<keyword evidence="1" id="KW-0808">Transferase</keyword>
<organism evidence="1 2">
    <name type="scientific">Shinella sumterensis</name>
    <dbReference type="NCBI Taxonomy" id="1967501"/>
    <lineage>
        <taxon>Bacteria</taxon>
        <taxon>Pseudomonadati</taxon>
        <taxon>Pseudomonadota</taxon>
        <taxon>Alphaproteobacteria</taxon>
        <taxon>Hyphomicrobiales</taxon>
        <taxon>Rhizobiaceae</taxon>
        <taxon>Shinella</taxon>
    </lineage>
</organism>
<accession>A0AA50HAN1</accession>
<keyword evidence="1" id="KW-0489">Methyltransferase</keyword>
<sequence>MTGKAADAVLFFRAWLSAPLQVASVTPSGRALSSLMTSEISADTGTVIELGPGTGVFTEALLDRGVAESDLVLVEYGMEFAAKLSLRFPAARTIQMDAAHLRRVTVLPSASVGAVLSGLPLLSMPMRKVIAILEGAFSHLRQEGALYQFTYGPRCPIPRPLLDRLGLKATFVGRTFANIPPAAVYRISRRKPRPQHVWTSVPQMPDKGAT</sequence>